<comment type="caution">
    <text evidence="1">The sequence shown here is derived from an EMBL/GenBank/DDBJ whole genome shotgun (WGS) entry which is preliminary data.</text>
</comment>
<name>A0ACD3RK50_LARCR</name>
<dbReference type="EMBL" id="CM011678">
    <property type="protein sequence ID" value="TMS19321.1"/>
    <property type="molecule type" value="Genomic_DNA"/>
</dbReference>
<organism evidence="1 2">
    <name type="scientific">Larimichthys crocea</name>
    <name type="common">Large yellow croaker</name>
    <name type="synonym">Pseudosciaena crocea</name>
    <dbReference type="NCBI Taxonomy" id="215358"/>
    <lineage>
        <taxon>Eukaryota</taxon>
        <taxon>Metazoa</taxon>
        <taxon>Chordata</taxon>
        <taxon>Craniata</taxon>
        <taxon>Vertebrata</taxon>
        <taxon>Euteleostomi</taxon>
        <taxon>Actinopterygii</taxon>
        <taxon>Neopterygii</taxon>
        <taxon>Teleostei</taxon>
        <taxon>Neoteleostei</taxon>
        <taxon>Acanthomorphata</taxon>
        <taxon>Eupercaria</taxon>
        <taxon>Sciaenidae</taxon>
        <taxon>Larimichthys</taxon>
    </lineage>
</organism>
<accession>A0ACD3RK50</accession>
<proteinExistence type="predicted"/>
<evidence type="ECO:0000313" key="2">
    <source>
        <dbReference type="Proteomes" id="UP000793456"/>
    </source>
</evidence>
<evidence type="ECO:0000313" key="1">
    <source>
        <dbReference type="EMBL" id="TMS19321.1"/>
    </source>
</evidence>
<sequence length="78" mass="8967">DERQHGRHQTCELHHQTAGVPAHRRHQNRPGSLRSVCGGRHAALWKGRQYRGNHLQELLHRLRDGAFVEEEPRAGGPR</sequence>
<dbReference type="Proteomes" id="UP000793456">
    <property type="component" value="Chromosome V"/>
</dbReference>
<reference evidence="1" key="1">
    <citation type="submission" date="2018-11" db="EMBL/GenBank/DDBJ databases">
        <title>The sequence and de novo assembly of Larimichthys crocea genome using PacBio and Hi-C technologies.</title>
        <authorList>
            <person name="Xu P."/>
            <person name="Chen B."/>
            <person name="Zhou Z."/>
            <person name="Ke Q."/>
            <person name="Wu Y."/>
            <person name="Bai H."/>
            <person name="Pu F."/>
        </authorList>
    </citation>
    <scope>NUCLEOTIDE SEQUENCE</scope>
    <source>
        <tissue evidence="1">Muscle</tissue>
    </source>
</reference>
<feature type="non-terminal residue" evidence="1">
    <location>
        <position position="1"/>
    </location>
</feature>
<protein>
    <submittedName>
        <fullName evidence="1">Uncharacterized protein</fullName>
    </submittedName>
</protein>
<gene>
    <name evidence="1" type="ORF">E3U43_003642</name>
</gene>
<keyword evidence="2" id="KW-1185">Reference proteome</keyword>